<dbReference type="Gene3D" id="3.30.565.10">
    <property type="entry name" value="Histidine kinase-like ATPase, C-terminal domain"/>
    <property type="match status" value="1"/>
</dbReference>
<dbReference type="PANTHER" id="PTHR41523:SF8">
    <property type="entry name" value="ETHYLENE RESPONSE SENSOR PROTEIN"/>
    <property type="match status" value="1"/>
</dbReference>
<dbReference type="EMBL" id="CP136862">
    <property type="protein sequence ID" value="WOJ89342.1"/>
    <property type="molecule type" value="Genomic_DNA"/>
</dbReference>
<protein>
    <recommendedName>
        <fullName evidence="2">histidine kinase</fullName>
        <ecNumber evidence="2">2.7.13.3</ecNumber>
    </recommendedName>
</protein>
<keyword evidence="6 9" id="KW-0418">Kinase</keyword>
<dbReference type="SUPFAM" id="SSF55874">
    <property type="entry name" value="ATPase domain of HSP90 chaperone/DNA topoisomerase II/histidine kinase"/>
    <property type="match status" value="1"/>
</dbReference>
<dbReference type="SMART" id="SM00911">
    <property type="entry name" value="HWE_HK"/>
    <property type="match status" value="1"/>
</dbReference>
<name>A0ABZ0HRE1_9HYPH</name>
<organism evidence="9 10">
    <name type="scientific">Methylocapsa polymorpha</name>
    <dbReference type="NCBI Taxonomy" id="3080828"/>
    <lineage>
        <taxon>Bacteria</taxon>
        <taxon>Pseudomonadati</taxon>
        <taxon>Pseudomonadota</taxon>
        <taxon>Alphaproteobacteria</taxon>
        <taxon>Hyphomicrobiales</taxon>
        <taxon>Beijerinckiaceae</taxon>
        <taxon>Methylocapsa</taxon>
    </lineage>
</organism>
<sequence length="206" mass="22033">MNHRVKNLLALASGLVALSARTAKTPQELAEAIQKRLGALARAHDLMLIEFTEGKESSERPTTLPALVGAIVSPYLPQGHDEDARIFISGPDTPIGGNAITSIALLLHEFATNAAKHGALSTSTGQVNIEWSVERDELLLTWREHGGPSLSGEPKREGFGGGLARAIVTGQLAGQISRDWNPEGLVVRLSVPLERLTKSDETTHGR</sequence>
<keyword evidence="5" id="KW-0547">Nucleotide-binding</keyword>
<dbReference type="Pfam" id="PF07536">
    <property type="entry name" value="HWE_HK"/>
    <property type="match status" value="1"/>
</dbReference>
<evidence type="ECO:0000256" key="4">
    <source>
        <dbReference type="ARBA" id="ARBA00022679"/>
    </source>
</evidence>
<keyword evidence="7" id="KW-0067">ATP-binding</keyword>
<keyword evidence="10" id="KW-1185">Reference proteome</keyword>
<evidence type="ECO:0000256" key="7">
    <source>
        <dbReference type="ARBA" id="ARBA00022840"/>
    </source>
</evidence>
<reference evidence="9 10" key="1">
    <citation type="submission" date="2023-10" db="EMBL/GenBank/DDBJ databases">
        <title>Novel methanotroph of the genus Methylocapsa from a subarctic wetland.</title>
        <authorList>
            <person name="Belova S.E."/>
            <person name="Oshkin I.Y."/>
            <person name="Miroshnikov K."/>
            <person name="Dedysh S.N."/>
        </authorList>
    </citation>
    <scope>NUCLEOTIDE SEQUENCE [LARGE SCALE GENOMIC DNA]</scope>
    <source>
        <strain evidence="9 10">RX1</strain>
    </source>
</reference>
<dbReference type="Proteomes" id="UP001626536">
    <property type="component" value="Chromosome"/>
</dbReference>
<comment type="catalytic activity">
    <reaction evidence="1">
        <text>ATP + protein L-histidine = ADP + protein N-phospho-L-histidine.</text>
        <dbReference type="EC" id="2.7.13.3"/>
    </reaction>
</comment>
<evidence type="ECO:0000256" key="6">
    <source>
        <dbReference type="ARBA" id="ARBA00022777"/>
    </source>
</evidence>
<evidence type="ECO:0000259" key="8">
    <source>
        <dbReference type="SMART" id="SM00911"/>
    </source>
</evidence>
<dbReference type="InterPro" id="IPR036890">
    <property type="entry name" value="HATPase_C_sf"/>
</dbReference>
<dbReference type="EC" id="2.7.13.3" evidence="2"/>
<evidence type="ECO:0000256" key="2">
    <source>
        <dbReference type="ARBA" id="ARBA00012438"/>
    </source>
</evidence>
<evidence type="ECO:0000256" key="1">
    <source>
        <dbReference type="ARBA" id="ARBA00000085"/>
    </source>
</evidence>
<feature type="domain" description="Signal transduction histidine kinase HWE region" evidence="8">
    <location>
        <begin position="1"/>
        <end position="92"/>
    </location>
</feature>
<keyword evidence="3" id="KW-0597">Phosphoprotein</keyword>
<dbReference type="GO" id="GO:0016301">
    <property type="term" value="F:kinase activity"/>
    <property type="evidence" value="ECO:0007669"/>
    <property type="project" value="UniProtKB-KW"/>
</dbReference>
<accession>A0ABZ0HRE1</accession>
<dbReference type="RefSeq" id="WP_407338785.1">
    <property type="nucleotide sequence ID" value="NZ_CP136862.1"/>
</dbReference>
<dbReference type="InterPro" id="IPR011102">
    <property type="entry name" value="Sig_transdc_His_kinase_HWE"/>
</dbReference>
<gene>
    <name evidence="9" type="ORF">RZS28_16320</name>
</gene>
<evidence type="ECO:0000313" key="10">
    <source>
        <dbReference type="Proteomes" id="UP001626536"/>
    </source>
</evidence>
<evidence type="ECO:0000256" key="3">
    <source>
        <dbReference type="ARBA" id="ARBA00022553"/>
    </source>
</evidence>
<evidence type="ECO:0000313" key="9">
    <source>
        <dbReference type="EMBL" id="WOJ89342.1"/>
    </source>
</evidence>
<keyword evidence="4" id="KW-0808">Transferase</keyword>
<proteinExistence type="predicted"/>
<dbReference type="PANTHER" id="PTHR41523">
    <property type="entry name" value="TWO-COMPONENT SYSTEM SENSOR PROTEIN"/>
    <property type="match status" value="1"/>
</dbReference>
<evidence type="ECO:0000256" key="5">
    <source>
        <dbReference type="ARBA" id="ARBA00022741"/>
    </source>
</evidence>